<accession>A0A6M3LMW3</accession>
<protein>
    <submittedName>
        <fullName evidence="1">Putative ATPase domain containing protein</fullName>
    </submittedName>
</protein>
<dbReference type="SUPFAM" id="SSF52540">
    <property type="entry name" value="P-loop containing nucleoside triphosphate hydrolases"/>
    <property type="match status" value="1"/>
</dbReference>
<organism evidence="1">
    <name type="scientific">viral metagenome</name>
    <dbReference type="NCBI Taxonomy" id="1070528"/>
    <lineage>
        <taxon>unclassified sequences</taxon>
        <taxon>metagenomes</taxon>
        <taxon>organismal metagenomes</taxon>
    </lineage>
</organism>
<sequence>MINPPGITPQIGGYLLDFTEIAVKVGRLDTHKDGRVTGELTITNSSKAILLPPSTFNFSADRTRAITARALAEKYPDTKVNWVELFDYLGYKIQELARQGEPVIEVWVDDEAEKPEFLLEPFIYKNQSNIIYGEKGVSKSTLAYTMGMCMALPWHDNPLELVVPDRPIVTLVLDWETDEKTFAYYLSRLKRGMNIPTVPMYYRKCQQPLSEELEAIQQFIQDHNIDILLIDSMAAAAGGENGELKGAQSALSFNTALRKLNRTSLIIGQTSKDMTGKKTIFGSTMFTYYARNIFELCRNEDMDKDSVHLAMFHRECNLGRKHKPIGFCLHFDDDNNSISINRESVTVSEFVNKVSATNAVADALKSGLKTVKEICAITGLKDSVVRTYAGRLVEKGKVVKVGDRWGLKSYHQDDMEF</sequence>
<reference evidence="1" key="1">
    <citation type="submission" date="2020-03" db="EMBL/GenBank/DDBJ databases">
        <title>The deep terrestrial virosphere.</title>
        <authorList>
            <person name="Holmfeldt K."/>
            <person name="Nilsson E."/>
            <person name="Simone D."/>
            <person name="Lopez-Fernandez M."/>
            <person name="Wu X."/>
            <person name="de Brujin I."/>
            <person name="Lundin D."/>
            <person name="Andersson A."/>
            <person name="Bertilsson S."/>
            <person name="Dopson M."/>
        </authorList>
    </citation>
    <scope>NUCLEOTIDE SEQUENCE</scope>
    <source>
        <strain evidence="1">MM415B03795</strain>
    </source>
</reference>
<evidence type="ECO:0000313" key="1">
    <source>
        <dbReference type="EMBL" id="QJA94674.1"/>
    </source>
</evidence>
<dbReference type="Gene3D" id="3.40.50.300">
    <property type="entry name" value="P-loop containing nucleotide triphosphate hydrolases"/>
    <property type="match status" value="1"/>
</dbReference>
<gene>
    <name evidence="1" type="ORF">MM415B03795_0011</name>
</gene>
<dbReference type="AlphaFoldDB" id="A0A6M3LMW3"/>
<dbReference type="EMBL" id="MT143251">
    <property type="protein sequence ID" value="QJA94674.1"/>
    <property type="molecule type" value="Genomic_DNA"/>
</dbReference>
<proteinExistence type="predicted"/>
<dbReference type="InterPro" id="IPR027417">
    <property type="entry name" value="P-loop_NTPase"/>
</dbReference>
<name>A0A6M3LMW3_9ZZZZ</name>
<dbReference type="Pfam" id="PF13481">
    <property type="entry name" value="AAA_25"/>
    <property type="match status" value="1"/>
</dbReference>